<dbReference type="Pfam" id="PF06784">
    <property type="entry name" value="UPF0240"/>
    <property type="match status" value="1"/>
</dbReference>
<dbReference type="OrthoDB" id="2434756at2759"/>
<dbReference type="AlphaFoldDB" id="A0A9P0FH77"/>
<organism evidence="1 2">
    <name type="scientific">Brassicogethes aeneus</name>
    <name type="common">Rape pollen beetle</name>
    <name type="synonym">Meligethes aeneus</name>
    <dbReference type="NCBI Taxonomy" id="1431903"/>
    <lineage>
        <taxon>Eukaryota</taxon>
        <taxon>Metazoa</taxon>
        <taxon>Ecdysozoa</taxon>
        <taxon>Arthropoda</taxon>
        <taxon>Hexapoda</taxon>
        <taxon>Insecta</taxon>
        <taxon>Pterygota</taxon>
        <taxon>Neoptera</taxon>
        <taxon>Endopterygota</taxon>
        <taxon>Coleoptera</taxon>
        <taxon>Polyphaga</taxon>
        <taxon>Cucujiformia</taxon>
        <taxon>Nitidulidae</taxon>
        <taxon>Meligethinae</taxon>
        <taxon>Brassicogethes</taxon>
    </lineage>
</organism>
<keyword evidence="2" id="KW-1185">Reference proteome</keyword>
<protein>
    <recommendedName>
        <fullName evidence="3">NDUFAF4-like protein</fullName>
    </recommendedName>
</protein>
<dbReference type="InterPro" id="IPR009622">
    <property type="entry name" value="NDUFAF4"/>
</dbReference>
<dbReference type="EMBL" id="OV121134">
    <property type="protein sequence ID" value="CAH0553983.1"/>
    <property type="molecule type" value="Genomic_DNA"/>
</dbReference>
<reference evidence="1" key="1">
    <citation type="submission" date="2021-12" db="EMBL/GenBank/DDBJ databases">
        <authorList>
            <person name="King R."/>
        </authorList>
    </citation>
    <scope>NUCLEOTIDE SEQUENCE</scope>
</reference>
<dbReference type="GO" id="GO:0032981">
    <property type="term" value="P:mitochondrial respiratory chain complex I assembly"/>
    <property type="evidence" value="ECO:0007669"/>
    <property type="project" value="InterPro"/>
</dbReference>
<name>A0A9P0FH77_BRAAE</name>
<dbReference type="Proteomes" id="UP001154078">
    <property type="component" value="Chromosome 3"/>
</dbReference>
<gene>
    <name evidence="1" type="ORF">MELIAE_LOCUS5854</name>
</gene>
<dbReference type="GO" id="GO:0005739">
    <property type="term" value="C:mitochondrion"/>
    <property type="evidence" value="ECO:0007669"/>
    <property type="project" value="TreeGrafter"/>
</dbReference>
<evidence type="ECO:0000313" key="2">
    <source>
        <dbReference type="Proteomes" id="UP001154078"/>
    </source>
</evidence>
<dbReference type="PANTHER" id="PTHR13338:SF4">
    <property type="entry name" value="NADH DEHYDROGENASE [UBIQUINONE] 1 ALPHA SUBCOMPLEX ASSEMBLY FACTOR 4"/>
    <property type="match status" value="1"/>
</dbReference>
<sequence>MGKALSVVKNPFKNFNVESRAHKVISQAKPKPAPKYKADEATLDKLIKEYPEVYEESQKKNPELNKYLKNVYVTSQNENPKVPENPNRPLPANRSAVDIYEFGFQDPENVPLGKISLRNALQFITNHQADPIAATSQSIAKEHSIPEETVKNVLNYFKVYEVYVPVNRTAKAKFAGPSQPKVEIIKEVRKAIDSGQKEPGS</sequence>
<evidence type="ECO:0008006" key="3">
    <source>
        <dbReference type="Google" id="ProtNLM"/>
    </source>
</evidence>
<dbReference type="PANTHER" id="PTHR13338">
    <property type="entry name" value="UPF0240 PROTEIN"/>
    <property type="match status" value="1"/>
</dbReference>
<accession>A0A9P0FH77</accession>
<proteinExistence type="predicted"/>
<evidence type="ECO:0000313" key="1">
    <source>
        <dbReference type="EMBL" id="CAH0553983.1"/>
    </source>
</evidence>